<feature type="transmembrane region" description="Helical" evidence="2">
    <location>
        <begin position="624"/>
        <end position="643"/>
    </location>
</feature>
<feature type="transmembrane region" description="Helical" evidence="2">
    <location>
        <begin position="658"/>
        <end position="676"/>
    </location>
</feature>
<feature type="transmembrane region" description="Helical" evidence="2">
    <location>
        <begin position="510"/>
        <end position="533"/>
    </location>
</feature>
<dbReference type="EMBL" id="CP002915">
    <property type="protein sequence ID" value="AEK30992.1"/>
    <property type="molecule type" value="Genomic_DNA"/>
</dbReference>
<dbReference type="Proteomes" id="UP000008394">
    <property type="component" value="Chromosome"/>
</dbReference>
<dbReference type="GeneID" id="29695760"/>
<evidence type="ECO:0000256" key="2">
    <source>
        <dbReference type="SAM" id="Phobius"/>
    </source>
</evidence>
<feature type="transmembrane region" description="Helical" evidence="2">
    <location>
        <begin position="406"/>
        <end position="427"/>
    </location>
</feature>
<accession>A0A806FXH8</accession>
<feature type="transmembrane region" description="Helical" evidence="2">
    <location>
        <begin position="255"/>
        <end position="274"/>
    </location>
</feature>
<gene>
    <name evidence="3" type="ORF">BALAC2494_01221</name>
</gene>
<feature type="transmembrane region" description="Helical" evidence="2">
    <location>
        <begin position="28"/>
        <end position="49"/>
    </location>
</feature>
<organism evidence="3 4">
    <name type="scientific">Bifidobacterium animalis subsp. lactis CNCM I-2494</name>
    <dbReference type="NCBI Taxonomy" id="1042403"/>
    <lineage>
        <taxon>Bacteria</taxon>
        <taxon>Bacillati</taxon>
        <taxon>Actinomycetota</taxon>
        <taxon>Actinomycetes</taxon>
        <taxon>Bifidobacteriales</taxon>
        <taxon>Bifidobacteriaceae</taxon>
        <taxon>Bifidobacterium</taxon>
    </lineage>
</organism>
<protein>
    <submittedName>
        <fullName evidence="3">Transporter</fullName>
    </submittedName>
</protein>
<feature type="transmembrane region" description="Helical" evidence="2">
    <location>
        <begin position="598"/>
        <end position="617"/>
    </location>
</feature>
<feature type="region of interest" description="Disordered" evidence="1">
    <location>
        <begin position="1"/>
        <end position="22"/>
    </location>
</feature>
<name>A0A806FXH8_BIFAN</name>
<keyword evidence="2" id="KW-0812">Transmembrane</keyword>
<dbReference type="RefSeq" id="WP_004219231.1">
    <property type="nucleotide sequence ID" value="NC_017215.1"/>
</dbReference>
<sequence>MREPVSQAQPHGSVTASATHSGGNRRSLWVSMAIAFVAVMILEVGFFNLGHWRTSRLQAATVGDAIIGEGLKSLGHHEYEITDPETATITVPVGARDSGAPVRIGSVRVQATPGNTNEVPNQRNHYSRAAIQLNTTGGQTISGNTWVDSRDSDGVWEDRLNILDYTTNPASQYLIFGKKLQYYDSHEIRVRYLGDKGDFVLFDSIHANPVIPFEINPWRLLVELAFAAFFVLFRPRSGIYRMRVDERRVRQNLAIAGYVVAWSAIIVAIARFAMPKPSGLNTGFMHWVDYEQYQRLADALIHGHTWLDLKVDPALTTMANPYDYFARRSIAADGTHTFYWDHAYYNGHYYCYFGVVPALLTFVPFQLVTGHWMPTWAAMGVFTTLAVVFGTLLVRRLARDYFPKASLGVVWLVIIGFNVATNLFVYVYSPNFYGMPINCSIAVTLVGLWFWQVSKRPDGTVNPWLIAAGSLCMALNFGSRPQFMAAWLLAFPLFWPQITKLRTLFSRKGLAPTIAAFVPFALVIPPLLAYNYVRFGSLFDFGQNYNLTGFDMTTRSSSPYTVLPDLFNQWFQPVDTAMRFPFIMQVDTTMAGPNEPSIGGYFAIYPLALFALLFVLVRRQLRAHGVWAMTVMMMALTAVVALFDCYKCGTAMRYYGDFAYLVMLSALFVVLAYATAAQHRPAVNLHAKGFSVNRFLGFRTLQTMLVTLVFLTLLINLFGLFNENRLDAWHGTFSGTYTTVRSWFIGLTA</sequence>
<feature type="transmembrane region" description="Helical" evidence="2">
    <location>
        <begin position="696"/>
        <end position="721"/>
    </location>
</feature>
<dbReference type="KEGG" id="bnm:BALAC2494_01221"/>
<evidence type="ECO:0000313" key="4">
    <source>
        <dbReference type="Proteomes" id="UP000008394"/>
    </source>
</evidence>
<evidence type="ECO:0000313" key="3">
    <source>
        <dbReference type="EMBL" id="AEK30992.1"/>
    </source>
</evidence>
<evidence type="ECO:0000256" key="1">
    <source>
        <dbReference type="SAM" id="MobiDB-lite"/>
    </source>
</evidence>
<proteinExistence type="predicted"/>
<keyword evidence="2" id="KW-1133">Transmembrane helix</keyword>
<feature type="transmembrane region" description="Helical" evidence="2">
    <location>
        <begin position="375"/>
        <end position="394"/>
    </location>
</feature>
<reference evidence="3 4" key="1">
    <citation type="journal article" date="2011" name="J. Bacteriol.">
        <title>Genome Sequence of the Probiotic Strain Bifidobacterium animalis subsp. lactis CNCM I-2494.</title>
        <authorList>
            <person name="Chervaux C."/>
            <person name="Grimaldi C."/>
            <person name="Bolotin A."/>
            <person name="Quinquis B."/>
            <person name="Legrain-Raspaud S."/>
            <person name="van Hylckama Vlieg J.E."/>
            <person name="Denariaz G."/>
            <person name="Smokvina T."/>
        </authorList>
    </citation>
    <scope>NUCLEOTIDE SEQUENCE [LARGE SCALE GENOMIC DNA]</scope>
    <source>
        <strain evidence="3 4">CNCM I-2494</strain>
    </source>
</reference>
<feature type="transmembrane region" description="Helical" evidence="2">
    <location>
        <begin position="433"/>
        <end position="451"/>
    </location>
</feature>
<dbReference type="AlphaFoldDB" id="A0A806FXH8"/>
<keyword evidence="2" id="KW-0472">Membrane</keyword>